<dbReference type="GO" id="GO:0005524">
    <property type="term" value="F:ATP binding"/>
    <property type="evidence" value="ECO:0007669"/>
    <property type="project" value="UniProtKB-UniRule"/>
</dbReference>
<evidence type="ECO:0000259" key="12">
    <source>
        <dbReference type="PROSITE" id="PS51192"/>
    </source>
</evidence>
<evidence type="ECO:0000256" key="3">
    <source>
        <dbReference type="ARBA" id="ARBA00022806"/>
    </source>
</evidence>
<comment type="catalytic activity">
    <reaction evidence="7 10">
        <text>ATP + H2O = ADP + phosphate + H(+)</text>
        <dbReference type="Rhea" id="RHEA:13065"/>
        <dbReference type="ChEBI" id="CHEBI:15377"/>
        <dbReference type="ChEBI" id="CHEBI:15378"/>
        <dbReference type="ChEBI" id="CHEBI:30616"/>
        <dbReference type="ChEBI" id="CHEBI:43474"/>
        <dbReference type="ChEBI" id="CHEBI:456216"/>
        <dbReference type="EC" id="3.6.4.13"/>
    </reaction>
</comment>
<dbReference type="Gene3D" id="3.40.50.300">
    <property type="entry name" value="P-loop containing nucleotide triphosphate hydrolases"/>
    <property type="match status" value="2"/>
</dbReference>
<comment type="similarity">
    <text evidence="6">Belongs to the DEAD box helicase family. DDX18/HAS1 subfamily.</text>
</comment>
<dbReference type="PROSITE" id="PS00039">
    <property type="entry name" value="DEAD_ATP_HELICASE"/>
    <property type="match status" value="1"/>
</dbReference>
<dbReference type="PROSITE" id="PS51195">
    <property type="entry name" value="Q_MOTIF"/>
    <property type="match status" value="1"/>
</dbReference>
<dbReference type="Pfam" id="PF00270">
    <property type="entry name" value="DEAD"/>
    <property type="match status" value="1"/>
</dbReference>
<dbReference type="InterPro" id="IPR025313">
    <property type="entry name" value="SPB4-like_CTE"/>
</dbReference>
<evidence type="ECO:0000256" key="7">
    <source>
        <dbReference type="ARBA" id="ARBA00047984"/>
    </source>
</evidence>
<comment type="function">
    <text evidence="10">RNA helicase.</text>
</comment>
<feature type="region of interest" description="Disordered" evidence="11">
    <location>
        <begin position="536"/>
        <end position="555"/>
    </location>
</feature>
<keyword evidence="2 9" id="KW-0378">Hydrolase</keyword>
<evidence type="ECO:0000313" key="15">
    <source>
        <dbReference type="EMBL" id="KAK2077645.1"/>
    </source>
</evidence>
<feature type="domain" description="DEAD-box RNA helicase Q" evidence="14">
    <location>
        <begin position="85"/>
        <end position="113"/>
    </location>
</feature>
<dbReference type="GO" id="GO:0003723">
    <property type="term" value="F:RNA binding"/>
    <property type="evidence" value="ECO:0007669"/>
    <property type="project" value="UniProtKB-UniRule"/>
</dbReference>
<feature type="domain" description="Helicase C-terminal" evidence="13">
    <location>
        <begin position="305"/>
        <end position="465"/>
    </location>
</feature>
<dbReference type="FunFam" id="3.40.50.300:FF:000379">
    <property type="entry name" value="RNA helicase"/>
    <property type="match status" value="1"/>
</dbReference>
<dbReference type="PANTHER" id="PTHR24031">
    <property type="entry name" value="RNA HELICASE"/>
    <property type="match status" value="1"/>
</dbReference>
<evidence type="ECO:0000256" key="8">
    <source>
        <dbReference type="PROSITE-ProRule" id="PRU00552"/>
    </source>
</evidence>
<dbReference type="EMBL" id="JASFZW010000006">
    <property type="protein sequence ID" value="KAK2077645.1"/>
    <property type="molecule type" value="Genomic_DNA"/>
</dbReference>
<evidence type="ECO:0000256" key="5">
    <source>
        <dbReference type="ARBA" id="ARBA00022884"/>
    </source>
</evidence>
<dbReference type="InterPro" id="IPR027417">
    <property type="entry name" value="P-loop_NTPase"/>
</dbReference>
<evidence type="ECO:0000259" key="14">
    <source>
        <dbReference type="PROSITE" id="PS51195"/>
    </source>
</evidence>
<evidence type="ECO:0000256" key="2">
    <source>
        <dbReference type="ARBA" id="ARBA00022801"/>
    </source>
</evidence>
<dbReference type="Pfam" id="PF00271">
    <property type="entry name" value="Helicase_C"/>
    <property type="match status" value="1"/>
</dbReference>
<dbReference type="SMART" id="SM00487">
    <property type="entry name" value="DEXDc"/>
    <property type="match status" value="1"/>
</dbReference>
<dbReference type="SMART" id="SM01178">
    <property type="entry name" value="DUF4217"/>
    <property type="match status" value="1"/>
</dbReference>
<feature type="compositionally biased region" description="Basic and acidic residues" evidence="11">
    <location>
        <begin position="27"/>
        <end position="45"/>
    </location>
</feature>
<dbReference type="InterPro" id="IPR001650">
    <property type="entry name" value="Helicase_C-like"/>
</dbReference>
<reference evidence="15" key="1">
    <citation type="submission" date="2021-01" db="EMBL/GenBank/DDBJ databases">
        <authorList>
            <person name="Eckstrom K.M.E."/>
        </authorList>
    </citation>
    <scope>NUCLEOTIDE SEQUENCE</scope>
    <source>
        <strain evidence="15">UVCC 0001</strain>
    </source>
</reference>
<proteinExistence type="inferred from homology"/>
<keyword evidence="4 9" id="KW-0067">ATP-binding</keyword>
<dbReference type="InterPro" id="IPR000629">
    <property type="entry name" value="RNA-helicase_DEAD-box_CS"/>
</dbReference>
<evidence type="ECO:0000256" key="11">
    <source>
        <dbReference type="SAM" id="MobiDB-lite"/>
    </source>
</evidence>
<gene>
    <name evidence="15" type="primary">HAS1</name>
    <name evidence="15" type="ORF">QBZ16_004491</name>
</gene>
<name>A0AAD9IJ90_PROWI</name>
<dbReference type="PROSITE" id="PS51192">
    <property type="entry name" value="HELICASE_ATP_BIND_1"/>
    <property type="match status" value="1"/>
</dbReference>
<feature type="compositionally biased region" description="Polar residues" evidence="11">
    <location>
        <begin position="49"/>
        <end position="59"/>
    </location>
</feature>
<evidence type="ECO:0000256" key="6">
    <source>
        <dbReference type="ARBA" id="ARBA00024357"/>
    </source>
</evidence>
<dbReference type="GO" id="GO:0016787">
    <property type="term" value="F:hydrolase activity"/>
    <property type="evidence" value="ECO:0007669"/>
    <property type="project" value="UniProtKB-KW"/>
</dbReference>
<keyword evidence="5 10" id="KW-0694">RNA-binding</keyword>
<dbReference type="SUPFAM" id="SSF52540">
    <property type="entry name" value="P-loop containing nucleoside triphosphate hydrolases"/>
    <property type="match status" value="1"/>
</dbReference>
<keyword evidence="1 9" id="KW-0547">Nucleotide-binding</keyword>
<dbReference type="SMART" id="SM00490">
    <property type="entry name" value="HELICc"/>
    <property type="match status" value="1"/>
</dbReference>
<keyword evidence="3 9" id="KW-0347">Helicase</keyword>
<evidence type="ECO:0000256" key="4">
    <source>
        <dbReference type="ARBA" id="ARBA00022840"/>
    </source>
</evidence>
<dbReference type="CDD" id="cd18787">
    <property type="entry name" value="SF2_C_DEAD"/>
    <property type="match status" value="1"/>
</dbReference>
<accession>A0AAD9IJ90</accession>
<feature type="short sequence motif" description="Q motif" evidence="8">
    <location>
        <begin position="85"/>
        <end position="113"/>
    </location>
</feature>
<evidence type="ECO:0000259" key="13">
    <source>
        <dbReference type="PROSITE" id="PS51194"/>
    </source>
</evidence>
<evidence type="ECO:0000256" key="10">
    <source>
        <dbReference type="RuleBase" id="RU365068"/>
    </source>
</evidence>
<keyword evidence="16" id="KW-1185">Reference proteome</keyword>
<sequence length="555" mass="61450">MAFGIESKIRKKKAKAKANGTVAQDGEEARQSKKLKRAPESVKEEEQTDTPATAPSANGTEAQAPTPAAAEPEQPSNVSGIMSRQTFASLEIAEQTKSAIAGLGFTHMTEVQARTIPPLLLGKDVLGAAKTGSGKTLSFLVPAVELLHRARFAPRNGTGAIVISPTRELALQIYNVAVDVMAPHSQTHGLVMGGGNRRAEAEKLVRGVNLVVATPGRLLDHLQNTKGFVFRNLACLVIDEADRILEVGFEEEMRQIIKLLPADRQTALFSATQTTKVEDLARLSFKNKPVYIAVDESKDTATREGLEQGYCVVPGDKRFLLLFTFLRRNKNKKVMVFCSSCNAVKYYADLLNYIDLPVSAIHGKQKQAKRTTTFFEFCQATTGILICTDVAARGLDIPAVDWIIQFDPPDDPREYIHRVGRTARGKSGKGKALLMLMPEELKFLQYLKAAKVPLNEYEFPINKLANVQSQLENLVSKNYFLHQAAKDAFRSYILAYHSHQLKEVFNVHTLDLKAVARSFGFETPPKVNINLESKASSVRKTRNGQYQKPRLMRRN</sequence>
<dbReference type="InterPro" id="IPR014014">
    <property type="entry name" value="RNA_helicase_DEAD_Q_motif"/>
</dbReference>
<evidence type="ECO:0000256" key="9">
    <source>
        <dbReference type="RuleBase" id="RU000492"/>
    </source>
</evidence>
<evidence type="ECO:0000256" key="1">
    <source>
        <dbReference type="ARBA" id="ARBA00022741"/>
    </source>
</evidence>
<dbReference type="Pfam" id="PF13959">
    <property type="entry name" value="CTE_SPB4"/>
    <property type="match status" value="1"/>
</dbReference>
<dbReference type="InterPro" id="IPR011545">
    <property type="entry name" value="DEAD/DEAH_box_helicase_dom"/>
</dbReference>
<comment type="domain">
    <text evidence="10">The Q motif is unique to and characteristic of the DEAD box family of RNA helicases and controls ATP binding and hydrolysis.</text>
</comment>
<comment type="caution">
    <text evidence="15">The sequence shown here is derived from an EMBL/GenBank/DDBJ whole genome shotgun (WGS) entry which is preliminary data.</text>
</comment>
<dbReference type="InterPro" id="IPR044773">
    <property type="entry name" value="DDX18/Has1_DEADc"/>
</dbReference>
<dbReference type="Proteomes" id="UP001255856">
    <property type="component" value="Unassembled WGS sequence"/>
</dbReference>
<feature type="compositionally biased region" description="Low complexity" evidence="11">
    <location>
        <begin position="60"/>
        <end position="75"/>
    </location>
</feature>
<dbReference type="PROSITE" id="PS51194">
    <property type="entry name" value="HELICASE_CTER"/>
    <property type="match status" value="1"/>
</dbReference>
<organism evidence="15 16">
    <name type="scientific">Prototheca wickerhamii</name>
    <dbReference type="NCBI Taxonomy" id="3111"/>
    <lineage>
        <taxon>Eukaryota</taxon>
        <taxon>Viridiplantae</taxon>
        <taxon>Chlorophyta</taxon>
        <taxon>core chlorophytes</taxon>
        <taxon>Trebouxiophyceae</taxon>
        <taxon>Chlorellales</taxon>
        <taxon>Chlorellaceae</taxon>
        <taxon>Prototheca</taxon>
    </lineage>
</organism>
<dbReference type="GO" id="GO:0003724">
    <property type="term" value="F:RNA helicase activity"/>
    <property type="evidence" value="ECO:0007669"/>
    <property type="project" value="UniProtKB-EC"/>
</dbReference>
<dbReference type="AlphaFoldDB" id="A0AAD9IJ90"/>
<dbReference type="CDD" id="cd17942">
    <property type="entry name" value="DEADc_DDX18"/>
    <property type="match status" value="1"/>
</dbReference>
<feature type="region of interest" description="Disordered" evidence="11">
    <location>
        <begin position="1"/>
        <end position="78"/>
    </location>
</feature>
<evidence type="ECO:0000313" key="16">
    <source>
        <dbReference type="Proteomes" id="UP001255856"/>
    </source>
</evidence>
<dbReference type="InterPro" id="IPR014001">
    <property type="entry name" value="Helicase_ATP-bd"/>
</dbReference>
<protein>
    <recommendedName>
        <fullName evidence="10">ATP-dependent RNA helicase</fullName>
        <ecNumber evidence="10">3.6.4.13</ecNumber>
    </recommendedName>
</protein>
<feature type="domain" description="Helicase ATP-binding" evidence="12">
    <location>
        <begin position="116"/>
        <end position="291"/>
    </location>
</feature>
<dbReference type="EC" id="3.6.4.13" evidence="10"/>